<name>A0ABV5M2C3_9ACTN</name>
<gene>
    <name evidence="2" type="ORF">ACFFTR_07925</name>
</gene>
<dbReference type="Gene3D" id="3.40.630.30">
    <property type="match status" value="1"/>
</dbReference>
<dbReference type="PROSITE" id="PS51186">
    <property type="entry name" value="GNAT"/>
    <property type="match status" value="1"/>
</dbReference>
<dbReference type="InterPro" id="IPR016181">
    <property type="entry name" value="Acyl_CoA_acyltransferase"/>
</dbReference>
<dbReference type="CDD" id="cd04301">
    <property type="entry name" value="NAT_SF"/>
    <property type="match status" value="1"/>
</dbReference>
<dbReference type="InterPro" id="IPR000182">
    <property type="entry name" value="GNAT_dom"/>
</dbReference>
<dbReference type="GO" id="GO:0016746">
    <property type="term" value="F:acyltransferase activity"/>
    <property type="evidence" value="ECO:0007669"/>
    <property type="project" value="UniProtKB-KW"/>
</dbReference>
<keyword evidence="3" id="KW-1185">Reference proteome</keyword>
<dbReference type="SUPFAM" id="SSF55729">
    <property type="entry name" value="Acyl-CoA N-acyltransferases (Nat)"/>
    <property type="match status" value="1"/>
</dbReference>
<comment type="caution">
    <text evidence="2">The sequence shown here is derived from an EMBL/GenBank/DDBJ whole genome shotgun (WGS) entry which is preliminary data.</text>
</comment>
<reference evidence="2 3" key="1">
    <citation type="submission" date="2024-09" db="EMBL/GenBank/DDBJ databases">
        <authorList>
            <person name="Sun Q."/>
            <person name="Mori K."/>
        </authorList>
    </citation>
    <scope>NUCLEOTIDE SEQUENCE [LARGE SCALE GENOMIC DNA]</scope>
    <source>
        <strain evidence="2 3">JCM 3307</strain>
    </source>
</reference>
<organism evidence="2 3">
    <name type="scientific">Dactylosporangium vinaceum</name>
    <dbReference type="NCBI Taxonomy" id="53362"/>
    <lineage>
        <taxon>Bacteria</taxon>
        <taxon>Bacillati</taxon>
        <taxon>Actinomycetota</taxon>
        <taxon>Actinomycetes</taxon>
        <taxon>Micromonosporales</taxon>
        <taxon>Micromonosporaceae</taxon>
        <taxon>Dactylosporangium</taxon>
    </lineage>
</organism>
<feature type="domain" description="N-acetyltransferase" evidence="1">
    <location>
        <begin position="38"/>
        <end position="178"/>
    </location>
</feature>
<dbReference type="RefSeq" id="WP_223099474.1">
    <property type="nucleotide sequence ID" value="NZ_CP061913.1"/>
</dbReference>
<evidence type="ECO:0000259" key="1">
    <source>
        <dbReference type="PROSITE" id="PS51186"/>
    </source>
</evidence>
<dbReference type="Pfam" id="PF00583">
    <property type="entry name" value="Acetyltransf_1"/>
    <property type="match status" value="1"/>
</dbReference>
<proteinExistence type="predicted"/>
<dbReference type="EMBL" id="JBHMCA010000019">
    <property type="protein sequence ID" value="MFB9443007.1"/>
    <property type="molecule type" value="Genomic_DNA"/>
</dbReference>
<sequence length="179" mass="18822">MGHRVRYVLTAHTNASLADLARRHAAPGTWIKLAAGPADLRTALPAAWTMADTGHLMTTRFTAGPAAPPAPYTVRTAVCEHVVVASVLDAAGEVAASGRLAPVGHAGIIDQVETAPAHRRRGLGRTVMHALSHRAAELGLHHGILVATDQGRDLYRSLGWTVRTPIAAAYIPEADPAHP</sequence>
<evidence type="ECO:0000313" key="2">
    <source>
        <dbReference type="EMBL" id="MFB9443007.1"/>
    </source>
</evidence>
<keyword evidence="2" id="KW-0808">Transferase</keyword>
<dbReference type="Proteomes" id="UP001589608">
    <property type="component" value="Unassembled WGS sequence"/>
</dbReference>
<protein>
    <submittedName>
        <fullName evidence="2">GNAT family N-acetyltransferase</fullName>
        <ecNumber evidence="2">2.3.1.-</ecNumber>
    </submittedName>
</protein>
<accession>A0ABV5M2C3</accession>
<evidence type="ECO:0000313" key="3">
    <source>
        <dbReference type="Proteomes" id="UP001589608"/>
    </source>
</evidence>
<dbReference type="EC" id="2.3.1.-" evidence="2"/>
<keyword evidence="2" id="KW-0012">Acyltransferase</keyword>